<sequence>MLEEEIEEENEHATSEQLKRLINQECDSYQYGNFYKVLNQDEYMDSGEISSDGADMIVCCMEILKLCRESETKVLDKVEELAALFKIILRADRVQFIIENEDNNNLDEWKGNIENKYN</sequence>
<dbReference type="Proteomes" id="UP000460412">
    <property type="component" value="Unassembled WGS sequence"/>
</dbReference>
<protein>
    <submittedName>
        <fullName evidence="1">Uncharacterized protein</fullName>
    </submittedName>
</protein>
<dbReference type="RefSeq" id="WP_159750412.1">
    <property type="nucleotide sequence ID" value="NZ_WUQX01000001.1"/>
</dbReference>
<keyword evidence="2" id="KW-1185">Reference proteome</keyword>
<gene>
    <name evidence="1" type="ORF">GN277_06825</name>
</gene>
<comment type="caution">
    <text evidence="1">The sequence shown here is derived from an EMBL/GenBank/DDBJ whole genome shotgun (WGS) entry which is preliminary data.</text>
</comment>
<evidence type="ECO:0000313" key="2">
    <source>
        <dbReference type="Proteomes" id="UP000460412"/>
    </source>
</evidence>
<name>A0A7X3SI61_9FIRM</name>
<organism evidence="1 2">
    <name type="scientific">Sporofaciens musculi</name>
    <dbReference type="NCBI Taxonomy" id="2681861"/>
    <lineage>
        <taxon>Bacteria</taxon>
        <taxon>Bacillati</taxon>
        <taxon>Bacillota</taxon>
        <taxon>Clostridia</taxon>
        <taxon>Lachnospirales</taxon>
        <taxon>Lachnospiraceae</taxon>
        <taxon>Sporofaciens</taxon>
    </lineage>
</organism>
<accession>A0A7X3SI61</accession>
<proteinExistence type="predicted"/>
<dbReference type="EMBL" id="WUQX01000001">
    <property type="protein sequence ID" value="MXP75102.1"/>
    <property type="molecule type" value="Genomic_DNA"/>
</dbReference>
<evidence type="ECO:0000313" key="1">
    <source>
        <dbReference type="EMBL" id="MXP75102.1"/>
    </source>
</evidence>
<reference evidence="1 2" key="1">
    <citation type="submission" date="2019-12" db="EMBL/GenBank/DDBJ databases">
        <title>Sporaefaciens musculi gen. nov., sp. nov., a novel bacterium isolated from the caecum of an obese mouse.</title>
        <authorList>
            <person name="Rasmussen T.S."/>
            <person name="Streidl T."/>
            <person name="Hitch T.C.A."/>
            <person name="Wortmann E."/>
            <person name="Deptula P."/>
            <person name="Hansen M."/>
            <person name="Nielsen D.S."/>
            <person name="Clavel T."/>
            <person name="Vogensen F.K."/>
        </authorList>
    </citation>
    <scope>NUCLEOTIDE SEQUENCE [LARGE SCALE GENOMIC DNA]</scope>
    <source>
        <strain evidence="1 2">WCA-9-b2</strain>
    </source>
</reference>
<dbReference type="AlphaFoldDB" id="A0A7X3SI61"/>